<accession>A0A1I4TY24</accession>
<dbReference type="STRING" id="39841.SAMN05660836_01590"/>
<dbReference type="Gene3D" id="2.30.30.830">
    <property type="match status" value="1"/>
</dbReference>
<protein>
    <submittedName>
        <fullName evidence="1">Pilus assembly protein, PilP</fullName>
    </submittedName>
</protein>
<organism evidence="1 2">
    <name type="scientific">Thermodesulforhabdus norvegica</name>
    <dbReference type="NCBI Taxonomy" id="39841"/>
    <lineage>
        <taxon>Bacteria</taxon>
        <taxon>Pseudomonadati</taxon>
        <taxon>Thermodesulfobacteriota</taxon>
        <taxon>Syntrophobacteria</taxon>
        <taxon>Syntrophobacterales</taxon>
        <taxon>Thermodesulforhabdaceae</taxon>
        <taxon>Thermodesulforhabdus</taxon>
    </lineage>
</organism>
<dbReference type="Proteomes" id="UP000199611">
    <property type="component" value="Unassembled WGS sequence"/>
</dbReference>
<dbReference type="OrthoDB" id="9788988at2"/>
<dbReference type="RefSeq" id="WP_093394819.1">
    <property type="nucleotide sequence ID" value="NZ_FOUU01000004.1"/>
</dbReference>
<proteinExistence type="predicted"/>
<keyword evidence="2" id="KW-1185">Reference proteome</keyword>
<name>A0A1I4TY24_9BACT</name>
<evidence type="ECO:0000313" key="2">
    <source>
        <dbReference type="Proteomes" id="UP000199611"/>
    </source>
</evidence>
<sequence>MKKIASIVTLLFVVFILGAPLYAWTVQGQEESPSKEVKAQSPEDRALDNRKEFIAFLLRPDFRYGPLASLPDPFKPFVKSPEEEAMERAALEEVLPPEPLVLTPLQKMDISEIQRGFKGVLWGPMGRRAIIEDSTGKGYLVTVGTPVGNQDGVVSAIFRDRIVIKQKVWDRQLKDFVWEEVVVPLPKKTSS</sequence>
<dbReference type="EMBL" id="FOUU01000004">
    <property type="protein sequence ID" value="SFM81662.1"/>
    <property type="molecule type" value="Genomic_DNA"/>
</dbReference>
<evidence type="ECO:0000313" key="1">
    <source>
        <dbReference type="EMBL" id="SFM81662.1"/>
    </source>
</evidence>
<gene>
    <name evidence="1" type="ORF">SAMN05660836_01590</name>
</gene>
<reference evidence="1 2" key="1">
    <citation type="submission" date="2016-10" db="EMBL/GenBank/DDBJ databases">
        <authorList>
            <person name="de Groot N.N."/>
        </authorList>
    </citation>
    <scope>NUCLEOTIDE SEQUENCE [LARGE SCALE GENOMIC DNA]</scope>
    <source>
        <strain evidence="1 2">DSM 9990</strain>
    </source>
</reference>
<dbReference type="AlphaFoldDB" id="A0A1I4TY24"/>